<dbReference type="EMBL" id="CAJVQC010132918">
    <property type="protein sequence ID" value="CAG8842091.1"/>
    <property type="molecule type" value="Genomic_DNA"/>
</dbReference>
<reference evidence="1" key="1">
    <citation type="submission" date="2021-06" db="EMBL/GenBank/DDBJ databases">
        <authorList>
            <person name="Kallberg Y."/>
            <person name="Tangrot J."/>
            <person name="Rosling A."/>
        </authorList>
    </citation>
    <scope>NUCLEOTIDE SEQUENCE</scope>
    <source>
        <strain evidence="1">MA461A</strain>
    </source>
</reference>
<organism evidence="1 2">
    <name type="scientific">Racocetra persica</name>
    <dbReference type="NCBI Taxonomy" id="160502"/>
    <lineage>
        <taxon>Eukaryota</taxon>
        <taxon>Fungi</taxon>
        <taxon>Fungi incertae sedis</taxon>
        <taxon>Mucoromycota</taxon>
        <taxon>Glomeromycotina</taxon>
        <taxon>Glomeromycetes</taxon>
        <taxon>Diversisporales</taxon>
        <taxon>Gigasporaceae</taxon>
        <taxon>Racocetra</taxon>
    </lineage>
</organism>
<protein>
    <submittedName>
        <fullName evidence="1">19568_t:CDS:1</fullName>
    </submittedName>
</protein>
<name>A0ACA9SLX1_9GLOM</name>
<keyword evidence="2" id="KW-1185">Reference proteome</keyword>
<evidence type="ECO:0000313" key="1">
    <source>
        <dbReference type="EMBL" id="CAG8842091.1"/>
    </source>
</evidence>
<feature type="non-terminal residue" evidence="1">
    <location>
        <position position="1"/>
    </location>
</feature>
<evidence type="ECO:0000313" key="2">
    <source>
        <dbReference type="Proteomes" id="UP000789920"/>
    </source>
</evidence>
<gene>
    <name evidence="1" type="ORF">RPERSI_LOCUS32156</name>
</gene>
<proteinExistence type="predicted"/>
<comment type="caution">
    <text evidence="1">The sequence shown here is derived from an EMBL/GenBank/DDBJ whole genome shotgun (WGS) entry which is preliminary data.</text>
</comment>
<accession>A0ACA9SLX1</accession>
<dbReference type="Proteomes" id="UP000789920">
    <property type="component" value="Unassembled WGS sequence"/>
</dbReference>
<sequence length="51" mass="6130">IQENKHRKHNLKPFNQLANSSQKICEQKFRNMIKDFADQNSKILFNLEDNI</sequence>